<gene>
    <name evidence="7" type="ORF">CH63R_13317</name>
</gene>
<dbReference type="InterPro" id="IPR008271">
    <property type="entry name" value="Ser/Thr_kinase_AS"/>
</dbReference>
<dbReference type="AlphaFoldDB" id="A0A1B7XWS2"/>
<dbReference type="KEGG" id="chig:CH63R_13317"/>
<evidence type="ECO:0000313" key="7">
    <source>
        <dbReference type="EMBL" id="OBR04190.1"/>
    </source>
</evidence>
<dbReference type="Pfam" id="PF00069">
    <property type="entry name" value="Pkinase"/>
    <property type="match status" value="1"/>
</dbReference>
<dbReference type="GeneID" id="28872398"/>
<keyword evidence="7" id="KW-0808">Transferase</keyword>
<dbReference type="InterPro" id="IPR000719">
    <property type="entry name" value="Prot_kinase_dom"/>
</dbReference>
<organism evidence="7 8">
    <name type="scientific">Colletotrichum higginsianum (strain IMI 349063)</name>
    <name type="common">Crucifer anthracnose fungus</name>
    <dbReference type="NCBI Taxonomy" id="759273"/>
    <lineage>
        <taxon>Eukaryota</taxon>
        <taxon>Fungi</taxon>
        <taxon>Dikarya</taxon>
        <taxon>Ascomycota</taxon>
        <taxon>Pezizomycotina</taxon>
        <taxon>Sordariomycetes</taxon>
        <taxon>Hypocreomycetidae</taxon>
        <taxon>Glomerellales</taxon>
        <taxon>Glomerellaceae</taxon>
        <taxon>Colletotrichum</taxon>
        <taxon>Colletotrichum destructivum species complex</taxon>
    </lineage>
</organism>
<evidence type="ECO:0000256" key="5">
    <source>
        <dbReference type="SAM" id="MobiDB-lite"/>
    </source>
</evidence>
<dbReference type="SMART" id="SM00220">
    <property type="entry name" value="S_TKc"/>
    <property type="match status" value="1"/>
</dbReference>
<evidence type="ECO:0000256" key="1">
    <source>
        <dbReference type="ARBA" id="ARBA00004623"/>
    </source>
</evidence>
<dbReference type="Proteomes" id="UP000092177">
    <property type="component" value="Chromosome 9"/>
</dbReference>
<dbReference type="GO" id="GO:0006914">
    <property type="term" value="P:autophagy"/>
    <property type="evidence" value="ECO:0007669"/>
    <property type="project" value="UniProtKB-KW"/>
</dbReference>
<feature type="region of interest" description="Disordered" evidence="5">
    <location>
        <begin position="504"/>
        <end position="604"/>
    </location>
</feature>
<feature type="compositionally biased region" description="Polar residues" evidence="5">
    <location>
        <begin position="508"/>
        <end position="528"/>
    </location>
</feature>
<feature type="compositionally biased region" description="Basic and acidic residues" evidence="5">
    <location>
        <begin position="416"/>
        <end position="425"/>
    </location>
</feature>
<sequence length="993" mass="111075">MSLLSDLVLESKLETTFLPNYTQHTYYKRGTSGEKRRIQVRERWKRQKRLGQGAYGSVWLETCSRPAKQDGPKVRAVKEIPIDLRTRSAIDCHRELEAVMKFSQARVRHSPTFTNGTKTCLHSVLMFAQLPFQYVSSFVHSFGWFESPDTTFIAMEYVENGDLQTYLNDPIPEEEAKMIAYQLADGLNHMHQNGFAHRDLKPGNILVVSKGPQWLVQISDFGISKRLRPEQATLGTIRMGTLGFIAPEMLGFIPGRDCPYAVDIWSLGAVIFRMLANELFLADLDLIRNYAVGLHLFPVERLAPFQVKDSMKDLLRQLLAPNPKKRPSTSEVMHHESLMDVAGKGDISDNSEWGDYSNLSQTDSEACYSKGEETDGPPSATWSTDIGLGAFTDTTIRPNKTTPREAKPCLPIGGSKDTDRPHSDIQRTPSTLPTVLSISTRHIVEGPVIGLLPASDTSQTESPKPEAVIRSVPYVLEEGEPKALTVPSSGGFEIDQRRIRTLHRSMTKNKGANSTEKTNTTSSVTLDSVDNENHELRPADHHRSAETKRSEPVPTASQIVNEADEGNVVKEVVPTRPSNTSMPHTNDPSGVVQGTLSNLSSTSHSKKAIEFMRHITGSFGPGRIPPLPRSTSMDADQAPVKTPAKRQTSKRPELDVSKPPTESRNFSRAQPRIETRYQEHSSHHRTASRSPSRPHSVEDSSPRTKSPDVASALHSAGPSHVPKTGSHHRKSSSSDTSRTAAEPSDSSYCLGDPKTFQEPETPCEYEHTTSWGAQNYPLENVVAWLTSVSSDTDYDPGSYEEFLRQNGRGLHPARMSTDFPVRGRERFYPSPHDAEMVHRVKHLGPKFNLVTICKWFTNCDDFYRRIRQAPIKLHCLNLQQLVTTLVSLHDAMTSLQLYNAFLPTSTLEIDAQEKLASFIKIGQSLVCEFWTFVDTGSKVLAKKKVNREEDIYETGRVLLMVLSEQKEMLHFLRKTEDFCAAFERDVCGTEARD</sequence>
<keyword evidence="3" id="KW-0072">Autophagy</keyword>
<protein>
    <recommendedName>
        <fullName evidence="4">Autophagy-related protein 1</fullName>
    </recommendedName>
</protein>
<evidence type="ECO:0000259" key="6">
    <source>
        <dbReference type="PROSITE" id="PS50011"/>
    </source>
</evidence>
<dbReference type="PANTHER" id="PTHR24348">
    <property type="entry name" value="SERINE/THREONINE-PROTEIN KINASE UNC-51-RELATED"/>
    <property type="match status" value="1"/>
</dbReference>
<dbReference type="RefSeq" id="XP_018152708.1">
    <property type="nucleotide sequence ID" value="XM_018308291.1"/>
</dbReference>
<feature type="domain" description="Protein kinase" evidence="6">
    <location>
        <begin position="44"/>
        <end position="338"/>
    </location>
</feature>
<keyword evidence="7" id="KW-0418">Kinase</keyword>
<reference evidence="8" key="1">
    <citation type="journal article" date="2017" name="BMC Genomics">
        <title>Gapless genome assembly of Colletotrichum higginsianum reveals chromosome structure and association of transposable elements with secondary metabolite gene clusters.</title>
        <authorList>
            <person name="Dallery J.-F."/>
            <person name="Lapalu N."/>
            <person name="Zampounis A."/>
            <person name="Pigne S."/>
            <person name="Luyten I."/>
            <person name="Amselem J."/>
            <person name="Wittenberg A.H.J."/>
            <person name="Zhou S."/>
            <person name="de Queiroz M.V."/>
            <person name="Robin G.P."/>
            <person name="Auger A."/>
            <person name="Hainaut M."/>
            <person name="Henrissat B."/>
            <person name="Kim K.-T."/>
            <person name="Lee Y.-H."/>
            <person name="Lespinet O."/>
            <person name="Schwartz D.C."/>
            <person name="Thon M.R."/>
            <person name="O'Connell R.J."/>
        </authorList>
    </citation>
    <scope>NUCLEOTIDE SEQUENCE [LARGE SCALE GENOMIC DNA]</scope>
    <source>
        <strain evidence="8">IMI 349063</strain>
    </source>
</reference>
<evidence type="ECO:0000256" key="4">
    <source>
        <dbReference type="ARBA" id="ARBA00030237"/>
    </source>
</evidence>
<dbReference type="InterPro" id="IPR045269">
    <property type="entry name" value="Atg1-like"/>
</dbReference>
<dbReference type="SUPFAM" id="SSF56112">
    <property type="entry name" value="Protein kinase-like (PK-like)"/>
    <property type="match status" value="1"/>
</dbReference>
<dbReference type="GO" id="GO:0034045">
    <property type="term" value="C:phagophore assembly site membrane"/>
    <property type="evidence" value="ECO:0007669"/>
    <property type="project" value="UniProtKB-SubCell"/>
</dbReference>
<proteinExistence type="predicted"/>
<dbReference type="VEuPathDB" id="FungiDB:CH63R_13317"/>
<accession>A0A1B7XWS2</accession>
<comment type="caution">
    <text evidence="7">The sequence shown here is derived from an EMBL/GenBank/DDBJ whole genome shotgun (WGS) entry which is preliminary data.</text>
</comment>
<evidence type="ECO:0000256" key="3">
    <source>
        <dbReference type="ARBA" id="ARBA00023006"/>
    </source>
</evidence>
<feature type="region of interest" description="Disordered" evidence="5">
    <location>
        <begin position="616"/>
        <end position="761"/>
    </location>
</feature>
<dbReference type="EMBL" id="LTAN01000009">
    <property type="protein sequence ID" value="OBR04190.1"/>
    <property type="molecule type" value="Genomic_DNA"/>
</dbReference>
<evidence type="ECO:0000256" key="2">
    <source>
        <dbReference type="ARBA" id="ARBA00022448"/>
    </source>
</evidence>
<keyword evidence="8" id="KW-1185">Reference proteome</keyword>
<dbReference type="CDD" id="cd00180">
    <property type="entry name" value="PKc"/>
    <property type="match status" value="1"/>
</dbReference>
<dbReference type="PANTHER" id="PTHR24348:SF68">
    <property type="entry name" value="SERINE_THREONINE-PROTEIN KINASE ATG1C"/>
    <property type="match status" value="1"/>
</dbReference>
<dbReference type="PROSITE" id="PS50011">
    <property type="entry name" value="PROTEIN_KINASE_DOM"/>
    <property type="match status" value="1"/>
</dbReference>
<keyword evidence="2" id="KW-0813">Transport</keyword>
<dbReference type="GO" id="GO:0004674">
    <property type="term" value="F:protein serine/threonine kinase activity"/>
    <property type="evidence" value="ECO:0007669"/>
    <property type="project" value="InterPro"/>
</dbReference>
<feature type="compositionally biased region" description="Basic and acidic residues" evidence="5">
    <location>
        <begin position="531"/>
        <end position="551"/>
    </location>
</feature>
<evidence type="ECO:0000313" key="8">
    <source>
        <dbReference type="Proteomes" id="UP000092177"/>
    </source>
</evidence>
<feature type="compositionally biased region" description="Polar residues" evidence="5">
    <location>
        <begin position="392"/>
        <end position="401"/>
    </location>
</feature>
<comment type="subcellular location">
    <subcellularLocation>
        <location evidence="1">Preautophagosomal structure membrane</location>
        <topology evidence="1">Peripheral membrane protein</topology>
    </subcellularLocation>
</comment>
<feature type="compositionally biased region" description="Basic and acidic residues" evidence="5">
    <location>
        <begin position="671"/>
        <end position="681"/>
    </location>
</feature>
<feature type="compositionally biased region" description="Polar residues" evidence="5">
    <location>
        <begin position="576"/>
        <end position="603"/>
    </location>
</feature>
<dbReference type="GO" id="GO:0005524">
    <property type="term" value="F:ATP binding"/>
    <property type="evidence" value="ECO:0007669"/>
    <property type="project" value="InterPro"/>
</dbReference>
<feature type="compositionally biased region" description="Basic and acidic residues" evidence="5">
    <location>
        <begin position="695"/>
        <end position="706"/>
    </location>
</feature>
<dbReference type="PROSITE" id="PS00108">
    <property type="entry name" value="PROTEIN_KINASE_ST"/>
    <property type="match status" value="1"/>
</dbReference>
<dbReference type="Gene3D" id="1.10.510.10">
    <property type="entry name" value="Transferase(Phosphotransferase) domain 1"/>
    <property type="match status" value="1"/>
</dbReference>
<dbReference type="InterPro" id="IPR011009">
    <property type="entry name" value="Kinase-like_dom_sf"/>
</dbReference>
<feature type="region of interest" description="Disordered" evidence="5">
    <location>
        <begin position="366"/>
        <end position="429"/>
    </location>
</feature>
<name>A0A1B7XWS2_COLHI</name>
<dbReference type="GO" id="GO:0010506">
    <property type="term" value="P:regulation of autophagy"/>
    <property type="evidence" value="ECO:0007669"/>
    <property type="project" value="InterPro"/>
</dbReference>